<name>A0A933NX70_9HYPH</name>
<keyword evidence="3" id="KW-1003">Cell membrane</keyword>
<keyword evidence="4" id="KW-0997">Cell inner membrane</keyword>
<evidence type="ECO:0000256" key="11">
    <source>
        <dbReference type="SAM" id="Phobius"/>
    </source>
</evidence>
<keyword evidence="7 11" id="KW-1133">Transmembrane helix</keyword>
<evidence type="ECO:0000313" key="13">
    <source>
        <dbReference type="Proteomes" id="UP000782610"/>
    </source>
</evidence>
<feature type="transmembrane region" description="Helical" evidence="11">
    <location>
        <begin position="146"/>
        <end position="163"/>
    </location>
</feature>
<feature type="transmembrane region" description="Helical" evidence="11">
    <location>
        <begin position="120"/>
        <end position="140"/>
    </location>
</feature>
<dbReference type="EMBL" id="JACRAF010000035">
    <property type="protein sequence ID" value="MBI4922624.1"/>
    <property type="molecule type" value="Genomic_DNA"/>
</dbReference>
<dbReference type="InterPro" id="IPR001851">
    <property type="entry name" value="ABC_transp_permease"/>
</dbReference>
<keyword evidence="6 11" id="KW-0812">Transmembrane</keyword>
<comment type="subcellular location">
    <subcellularLocation>
        <location evidence="1">Cell membrane</location>
        <topology evidence="1">Multi-pass membrane protein</topology>
    </subcellularLocation>
</comment>
<dbReference type="GO" id="GO:0022857">
    <property type="term" value="F:transmembrane transporter activity"/>
    <property type="evidence" value="ECO:0007669"/>
    <property type="project" value="InterPro"/>
</dbReference>
<reference evidence="12" key="1">
    <citation type="submission" date="2020-07" db="EMBL/GenBank/DDBJ databases">
        <title>Huge and variable diversity of episymbiotic CPR bacteria and DPANN archaea in groundwater ecosystems.</title>
        <authorList>
            <person name="He C.Y."/>
            <person name="Keren R."/>
            <person name="Whittaker M."/>
            <person name="Farag I.F."/>
            <person name="Doudna J."/>
            <person name="Cate J.H.D."/>
            <person name="Banfield J.F."/>
        </authorList>
    </citation>
    <scope>NUCLEOTIDE SEQUENCE</scope>
    <source>
        <strain evidence="12">NC_groundwater_1586_Pr3_B-0.1um_66_15</strain>
    </source>
</reference>
<evidence type="ECO:0000256" key="8">
    <source>
        <dbReference type="ARBA" id="ARBA00023136"/>
    </source>
</evidence>
<feature type="transmembrane region" description="Helical" evidence="11">
    <location>
        <begin position="279"/>
        <end position="297"/>
    </location>
</feature>
<feature type="transmembrane region" description="Helical" evidence="11">
    <location>
        <begin position="326"/>
        <end position="347"/>
    </location>
</feature>
<dbReference type="PANTHER" id="PTHR32196">
    <property type="entry name" value="ABC TRANSPORTER PERMEASE PROTEIN YPHD-RELATED-RELATED"/>
    <property type="match status" value="1"/>
</dbReference>
<gene>
    <name evidence="12" type="ORF">HY834_12830</name>
</gene>
<evidence type="ECO:0000256" key="3">
    <source>
        <dbReference type="ARBA" id="ARBA00022475"/>
    </source>
</evidence>
<organism evidence="12 13">
    <name type="scientific">Devosia nanyangense</name>
    <dbReference type="NCBI Taxonomy" id="1228055"/>
    <lineage>
        <taxon>Bacteria</taxon>
        <taxon>Pseudomonadati</taxon>
        <taxon>Pseudomonadota</taxon>
        <taxon>Alphaproteobacteria</taxon>
        <taxon>Hyphomicrobiales</taxon>
        <taxon>Devosiaceae</taxon>
        <taxon>Devosia</taxon>
    </lineage>
</organism>
<dbReference type="Pfam" id="PF02653">
    <property type="entry name" value="BPD_transp_2"/>
    <property type="match status" value="1"/>
</dbReference>
<keyword evidence="8 11" id="KW-0472">Membrane</keyword>
<evidence type="ECO:0000256" key="6">
    <source>
        <dbReference type="ARBA" id="ARBA00022692"/>
    </source>
</evidence>
<accession>A0A933NX70</accession>
<keyword evidence="5" id="KW-0762">Sugar transport</keyword>
<dbReference type="AlphaFoldDB" id="A0A933NX70"/>
<feature type="transmembrane region" description="Helical" evidence="11">
    <location>
        <begin position="214"/>
        <end position="234"/>
    </location>
</feature>
<comment type="caution">
    <text evidence="12">The sequence shown here is derived from an EMBL/GenBank/DDBJ whole genome shotgun (WGS) entry which is preliminary data.</text>
</comment>
<feature type="transmembrane region" description="Helical" evidence="11">
    <location>
        <begin position="36"/>
        <end position="58"/>
    </location>
</feature>
<feature type="transmembrane region" description="Helical" evidence="11">
    <location>
        <begin position="255"/>
        <end position="273"/>
    </location>
</feature>
<comment type="function">
    <text evidence="9">Part of the binding-protein-dependent transport system for D-xylose. Probably responsible for the translocation of the substrate across the membrane.</text>
</comment>
<evidence type="ECO:0000256" key="1">
    <source>
        <dbReference type="ARBA" id="ARBA00004651"/>
    </source>
</evidence>
<keyword evidence="2" id="KW-0813">Transport</keyword>
<evidence type="ECO:0000256" key="9">
    <source>
        <dbReference type="ARBA" id="ARBA00035611"/>
    </source>
</evidence>
<dbReference type="GO" id="GO:0005886">
    <property type="term" value="C:plasma membrane"/>
    <property type="evidence" value="ECO:0007669"/>
    <property type="project" value="UniProtKB-SubCell"/>
</dbReference>
<evidence type="ECO:0000256" key="4">
    <source>
        <dbReference type="ARBA" id="ARBA00022519"/>
    </source>
</evidence>
<evidence type="ECO:0000313" key="12">
    <source>
        <dbReference type="EMBL" id="MBI4922624.1"/>
    </source>
</evidence>
<proteinExistence type="predicted"/>
<sequence>MTTETAPTPQTSVAEDVPQPGPRFAVSALVENLRDYGLVLALIAIMVFFQFTTGGTLFKPVNLSNLVQQNSFIIVMALGMLLVIVAGHIDLSVGSVAGFVGALAATMMVIWPLGILSNPLVVSIICLIVGGAIGAAQGYWIAYHRIPSFIVTLAGMLTFRGMCQALLGGGSSVGPLPDPFKQLSSGFIPDITGSIMLIPPVVNAAGKTIVGSGLTLHSTTLIIGALGVLAYVYFGLRARRTRERHGYEAEPFALFAVKTVVIGTLALFLVYQFATYKGLPIVLVVMAALIALFVFITKKTTIGRRVYAMGGNAKAAQLSGIKTDRLTLLVFINMGVLSALGGLIIAARLGQAVPAAGLGSELDVIAAVFIGGASAMGGVGQVAGSVVGGFIMGVMNNGMSIMGVNVDWQQVVKGLVLLGAVVFDVYNKNKG</sequence>
<feature type="transmembrane region" description="Helical" evidence="11">
    <location>
        <begin position="70"/>
        <end position="89"/>
    </location>
</feature>
<dbReference type="NCBIfam" id="NF040906">
    <property type="entry name" value="GguB"/>
    <property type="match status" value="1"/>
</dbReference>
<feature type="transmembrane region" description="Helical" evidence="11">
    <location>
        <begin position="95"/>
        <end position="113"/>
    </location>
</feature>
<protein>
    <recommendedName>
        <fullName evidence="10">Xylose transport system permease protein XylH</fullName>
    </recommendedName>
</protein>
<evidence type="ECO:0000256" key="10">
    <source>
        <dbReference type="ARBA" id="ARBA00035686"/>
    </source>
</evidence>
<evidence type="ECO:0000256" key="2">
    <source>
        <dbReference type="ARBA" id="ARBA00022448"/>
    </source>
</evidence>
<feature type="transmembrane region" description="Helical" evidence="11">
    <location>
        <begin position="367"/>
        <end position="392"/>
    </location>
</feature>
<evidence type="ECO:0000256" key="5">
    <source>
        <dbReference type="ARBA" id="ARBA00022597"/>
    </source>
</evidence>
<dbReference type="Proteomes" id="UP000782610">
    <property type="component" value="Unassembled WGS sequence"/>
</dbReference>
<evidence type="ECO:0000256" key="7">
    <source>
        <dbReference type="ARBA" id="ARBA00022989"/>
    </source>
</evidence>
<dbReference type="CDD" id="cd06579">
    <property type="entry name" value="TM_PBP1_transp_AraH_like"/>
    <property type="match status" value="1"/>
</dbReference>
<dbReference type="PANTHER" id="PTHR32196:SF32">
    <property type="entry name" value="XYLOSE TRANSPORT SYSTEM PERMEASE PROTEIN XYLH"/>
    <property type="match status" value="1"/>
</dbReference>